<gene>
    <name evidence="5" type="ORF">HYH03_003182</name>
</gene>
<dbReference type="OrthoDB" id="545292at2759"/>
<dbReference type="Gene3D" id="1.25.70.10">
    <property type="entry name" value="Transcription termination factor 3, mitochondrial"/>
    <property type="match status" value="1"/>
</dbReference>
<comment type="similarity">
    <text evidence="1">Belongs to the mTERF family.</text>
</comment>
<feature type="compositionally biased region" description="Low complexity" evidence="4">
    <location>
        <begin position="472"/>
        <end position="495"/>
    </location>
</feature>
<feature type="compositionally biased region" description="Low complexity" evidence="4">
    <location>
        <begin position="865"/>
        <end position="875"/>
    </location>
</feature>
<accession>A0A835YDR6</accession>
<dbReference type="AlphaFoldDB" id="A0A835YDR6"/>
<feature type="compositionally biased region" description="Low complexity" evidence="4">
    <location>
        <begin position="585"/>
        <end position="594"/>
    </location>
</feature>
<keyword evidence="3" id="KW-0809">Transit peptide</keyword>
<feature type="region of interest" description="Disordered" evidence="4">
    <location>
        <begin position="55"/>
        <end position="74"/>
    </location>
</feature>
<feature type="compositionally biased region" description="Low complexity" evidence="4">
    <location>
        <begin position="542"/>
        <end position="576"/>
    </location>
</feature>
<keyword evidence="2" id="KW-0806">Transcription termination</keyword>
<evidence type="ECO:0000256" key="1">
    <source>
        <dbReference type="ARBA" id="ARBA00007692"/>
    </source>
</evidence>
<dbReference type="InterPro" id="IPR003690">
    <property type="entry name" value="MTERF"/>
</dbReference>
<organism evidence="5 6">
    <name type="scientific">Edaphochlamys debaryana</name>
    <dbReference type="NCBI Taxonomy" id="47281"/>
    <lineage>
        <taxon>Eukaryota</taxon>
        <taxon>Viridiplantae</taxon>
        <taxon>Chlorophyta</taxon>
        <taxon>core chlorophytes</taxon>
        <taxon>Chlorophyceae</taxon>
        <taxon>CS clade</taxon>
        <taxon>Chlamydomonadales</taxon>
        <taxon>Chlamydomonadales incertae sedis</taxon>
        <taxon>Edaphochlamys</taxon>
    </lineage>
</organism>
<feature type="compositionally biased region" description="Polar residues" evidence="4">
    <location>
        <begin position="595"/>
        <end position="611"/>
    </location>
</feature>
<dbReference type="EMBL" id="JAEHOE010000008">
    <property type="protein sequence ID" value="KAG2498996.1"/>
    <property type="molecule type" value="Genomic_DNA"/>
</dbReference>
<feature type="region of interest" description="Disordered" evidence="4">
    <location>
        <begin position="542"/>
        <end position="611"/>
    </location>
</feature>
<reference evidence="5" key="1">
    <citation type="journal article" date="2020" name="bioRxiv">
        <title>Comparative genomics of Chlamydomonas.</title>
        <authorList>
            <person name="Craig R.J."/>
            <person name="Hasan A.R."/>
            <person name="Ness R.W."/>
            <person name="Keightley P.D."/>
        </authorList>
    </citation>
    <scope>NUCLEOTIDE SEQUENCE</scope>
    <source>
        <strain evidence="5">CCAP 11/70</strain>
    </source>
</reference>
<feature type="region of interest" description="Disordered" evidence="4">
    <location>
        <begin position="631"/>
        <end position="709"/>
    </location>
</feature>
<dbReference type="Proteomes" id="UP000612055">
    <property type="component" value="Unassembled WGS sequence"/>
</dbReference>
<feature type="compositionally biased region" description="Gly residues" evidence="4">
    <location>
        <begin position="848"/>
        <end position="864"/>
    </location>
</feature>
<dbReference type="PANTHER" id="PTHR15437:SF6">
    <property type="entry name" value="TRANSCRIPTION TERMINATION FACTOR, MITOCHONDRIAL"/>
    <property type="match status" value="1"/>
</dbReference>
<dbReference type="InterPro" id="IPR038538">
    <property type="entry name" value="MTERF_sf"/>
</dbReference>
<feature type="compositionally biased region" description="Low complexity" evidence="4">
    <location>
        <begin position="663"/>
        <end position="700"/>
    </location>
</feature>
<evidence type="ECO:0000256" key="2">
    <source>
        <dbReference type="ARBA" id="ARBA00022472"/>
    </source>
</evidence>
<evidence type="ECO:0000313" key="6">
    <source>
        <dbReference type="Proteomes" id="UP000612055"/>
    </source>
</evidence>
<evidence type="ECO:0000256" key="4">
    <source>
        <dbReference type="SAM" id="MobiDB-lite"/>
    </source>
</evidence>
<feature type="region of interest" description="Disordered" evidence="4">
    <location>
        <begin position="754"/>
        <end position="776"/>
    </location>
</feature>
<keyword evidence="6" id="KW-1185">Reference proteome</keyword>
<keyword evidence="2" id="KW-0804">Transcription</keyword>
<evidence type="ECO:0000256" key="3">
    <source>
        <dbReference type="ARBA" id="ARBA00022946"/>
    </source>
</evidence>
<dbReference type="GO" id="GO:0003676">
    <property type="term" value="F:nucleic acid binding"/>
    <property type="evidence" value="ECO:0007669"/>
    <property type="project" value="InterPro"/>
</dbReference>
<dbReference type="SMART" id="SM00733">
    <property type="entry name" value="Mterf"/>
    <property type="match status" value="2"/>
</dbReference>
<name>A0A835YDR6_9CHLO</name>
<evidence type="ECO:0000313" key="5">
    <source>
        <dbReference type="EMBL" id="KAG2498996.1"/>
    </source>
</evidence>
<dbReference type="PANTHER" id="PTHR15437">
    <property type="entry name" value="TRANSCRIPTION TERMINATION FACTOR, MITOCHONDRIAL"/>
    <property type="match status" value="1"/>
</dbReference>
<comment type="caution">
    <text evidence="5">The sequence shown here is derived from an EMBL/GenBank/DDBJ whole genome shotgun (WGS) entry which is preliminary data.</text>
</comment>
<feature type="region of interest" description="Disordered" evidence="4">
    <location>
        <begin position="848"/>
        <end position="894"/>
    </location>
</feature>
<proteinExistence type="inferred from homology"/>
<sequence length="990" mass="101774">MLLPACRGSGLLAPAKRAGRTHLHCTVARNVLLVPPALADGALWAEAPCAEPVRPAPAPNGHAATPEKPNAGRVTPTKLSALSTVLRLPVTRVETLLQSSPPAVRQLSPEDVAARLSDLSATLGISPKQAAFMVSKQPACLLLTPLDRLSTKVDELASALGVPRGAVIRAALTIPSILARTTEAVVSRVKAYGTLLRCGPVDVLHVMARGPEYLTDTPSSVKARMVALGCVLRRPRCTIAAMLQARPDLVFMAPRVMNTKVNGIMCILNKEKRHVVTLVVRHPALLRCDLNNVRAVFEGLQSMLRKKEGFAYAMVCHAPRLLLMTPRGLHQRASALRRCLAASPEWAEEFAQLRPPHVAQLLLNRQGSLSSMMYLSERRRAGRVSLARLLEEEQAAALGEAWPDFLTWMERRQRVMEQRAQQRQAAEARSSALAAGLSPAAAAAAATAAVVGSSVWAGRQGLHPHPQQRPGPSHASLAASPLASQALSPVSSESHADWQANGAAAAASAGASGHVLAADAHAAVGPSAASAAQVQHSARQLSDATASASSSGSYSISGNGTSSSSRSGGTDPASSSGSSPERNDSAAADAEASAGTPQRSQQQEASTSGRQLSWLQLQAEYRRTLLRARGDAAGAAAKDGRQGRRTARNVARASGITAAPGFRGRTAATAKRRGAVSSSGGAAPLPSPSTTAPGSSAGGPRASPFANGARRRFSRTQPLTHSPRSAADADAAQLIGATQHASVSLPPLPAFRANGHAAAPSHHLPTPPGAGEVPAHLLGGLRLPVDGSDVLGGANGNGGADPVSHSLPSLEHAVHRPAHGEAFDDPTVLSNQALPMWLHHVHGANGNGANGNGANGSGANGNGANGRASNGAARASPFAGTAAERGRQRSHEAQAFPSAAATIVARQQFARGHDAAVGEEGHGLDGQHGDSVVVLGGDGAMHEIGAGARQRRGASMPGQEGDRQCSGLGQGQGQAQGQKLEPALGAAAPR</sequence>
<feature type="region of interest" description="Disordered" evidence="4">
    <location>
        <begin position="459"/>
        <end position="495"/>
    </location>
</feature>
<protein>
    <submittedName>
        <fullName evidence="5">Uncharacterized protein</fullName>
    </submittedName>
</protein>
<dbReference type="GO" id="GO:0006353">
    <property type="term" value="P:DNA-templated transcription termination"/>
    <property type="evidence" value="ECO:0007669"/>
    <property type="project" value="UniProtKB-KW"/>
</dbReference>
<feature type="region of interest" description="Disordered" evidence="4">
    <location>
        <begin position="948"/>
        <end position="990"/>
    </location>
</feature>
<keyword evidence="2" id="KW-0805">Transcription regulation</keyword>